<accession>A0ABN1NGH2</accession>
<name>A0ABN1NGH2_9PSEU</name>
<evidence type="ECO:0000313" key="1">
    <source>
        <dbReference type="EMBL" id="GAA0907155.1"/>
    </source>
</evidence>
<proteinExistence type="predicted"/>
<protein>
    <submittedName>
        <fullName evidence="1">Uncharacterized protein</fullName>
    </submittedName>
</protein>
<keyword evidence="2" id="KW-1185">Reference proteome</keyword>
<organism evidence="1 2">
    <name type="scientific">Pseudonocardia zijingensis</name>
    <dbReference type="NCBI Taxonomy" id="153376"/>
    <lineage>
        <taxon>Bacteria</taxon>
        <taxon>Bacillati</taxon>
        <taxon>Actinomycetota</taxon>
        <taxon>Actinomycetes</taxon>
        <taxon>Pseudonocardiales</taxon>
        <taxon>Pseudonocardiaceae</taxon>
        <taxon>Pseudonocardia</taxon>
    </lineage>
</organism>
<dbReference type="EMBL" id="BAAAHP010000306">
    <property type="protein sequence ID" value="GAA0907155.1"/>
    <property type="molecule type" value="Genomic_DNA"/>
</dbReference>
<comment type="caution">
    <text evidence="1">The sequence shown here is derived from an EMBL/GenBank/DDBJ whole genome shotgun (WGS) entry which is preliminary data.</text>
</comment>
<sequence length="99" mass="11091">MLVGFPNLEAGATTSYLATGRLEADAVCDGRFTPVLRCEDPPRTITLEFTEQMQELVLTNLCRWVAVKGHLHPVGSNRYRLEVHGPRAARRIDGGDLWR</sequence>
<dbReference type="Proteomes" id="UP001499967">
    <property type="component" value="Unassembled WGS sequence"/>
</dbReference>
<reference evidence="1 2" key="1">
    <citation type="journal article" date="2019" name="Int. J. Syst. Evol. Microbiol.">
        <title>The Global Catalogue of Microorganisms (GCM) 10K type strain sequencing project: providing services to taxonomists for standard genome sequencing and annotation.</title>
        <authorList>
            <consortium name="The Broad Institute Genomics Platform"/>
            <consortium name="The Broad Institute Genome Sequencing Center for Infectious Disease"/>
            <person name="Wu L."/>
            <person name="Ma J."/>
        </authorList>
    </citation>
    <scope>NUCLEOTIDE SEQUENCE [LARGE SCALE GENOMIC DNA]</scope>
    <source>
        <strain evidence="1 2">JCM 11117</strain>
    </source>
</reference>
<evidence type="ECO:0000313" key="2">
    <source>
        <dbReference type="Proteomes" id="UP001499967"/>
    </source>
</evidence>
<gene>
    <name evidence="1" type="ORF">GCM10009559_75750</name>
</gene>